<keyword evidence="4" id="KW-1185">Reference proteome</keyword>
<dbReference type="InterPro" id="IPR000182">
    <property type="entry name" value="GNAT_dom"/>
</dbReference>
<proteinExistence type="predicted"/>
<dbReference type="Pfam" id="PF00583">
    <property type="entry name" value="Acetyltransf_1"/>
    <property type="match status" value="1"/>
</dbReference>
<dbReference type="SUPFAM" id="SSF55729">
    <property type="entry name" value="Acyl-CoA N-acyltransferases (Nat)"/>
    <property type="match status" value="1"/>
</dbReference>
<dbReference type="PROSITE" id="PS51186">
    <property type="entry name" value="GNAT"/>
    <property type="match status" value="1"/>
</dbReference>
<dbReference type="RefSeq" id="WP_194123117.1">
    <property type="nucleotide sequence ID" value="NZ_JACYGY010000001.1"/>
</dbReference>
<protein>
    <submittedName>
        <fullName evidence="3">GNAT family N-acetyltransferase</fullName>
    </submittedName>
</protein>
<gene>
    <name evidence="3" type="ORF">IEE83_24685</name>
</gene>
<dbReference type="EMBL" id="JACYGY010000001">
    <property type="protein sequence ID" value="MBE9465092.1"/>
    <property type="molecule type" value="Genomic_DNA"/>
</dbReference>
<dbReference type="Proteomes" id="UP000634134">
    <property type="component" value="Unassembled WGS sequence"/>
</dbReference>
<name>A0ABR9WI52_9BACT</name>
<comment type="caution">
    <text evidence="3">The sequence shown here is derived from an EMBL/GenBank/DDBJ whole genome shotgun (WGS) entry which is preliminary data.</text>
</comment>
<evidence type="ECO:0000259" key="2">
    <source>
        <dbReference type="PROSITE" id="PS51186"/>
    </source>
</evidence>
<sequence>MTNQLQISLIGNSHSAQVIDLILPIQQIEFGVPITLKDQPDLLDIESNYHATGGNFWGAFHDEKVIGTIALIGIGNGQGVIRKMFVNKDFRGKEFGLAQQLLENLIEYCKSENITDLYLGTVDILKAAIRFYERNNFVKIEKKDLPATFPIMSADNVFYHLEISTL</sequence>
<keyword evidence="1" id="KW-0808">Transferase</keyword>
<dbReference type="Gene3D" id="3.40.630.30">
    <property type="match status" value="1"/>
</dbReference>
<dbReference type="PANTHER" id="PTHR13947:SF37">
    <property type="entry name" value="LD18367P"/>
    <property type="match status" value="1"/>
</dbReference>
<reference evidence="4" key="1">
    <citation type="submission" date="2023-07" db="EMBL/GenBank/DDBJ databases">
        <title>Dyadobacter sp. nov 'subterranea' isolated from contaminted grondwater.</title>
        <authorList>
            <person name="Szabo I."/>
            <person name="Al-Omari J."/>
            <person name="Szerdahelyi S.G."/>
            <person name="Rado J."/>
        </authorList>
    </citation>
    <scope>NUCLEOTIDE SEQUENCE [LARGE SCALE GENOMIC DNA]</scope>
    <source>
        <strain evidence="4">UP-52</strain>
    </source>
</reference>
<dbReference type="PANTHER" id="PTHR13947">
    <property type="entry name" value="GNAT FAMILY N-ACETYLTRANSFERASE"/>
    <property type="match status" value="1"/>
</dbReference>
<evidence type="ECO:0000313" key="4">
    <source>
        <dbReference type="Proteomes" id="UP000634134"/>
    </source>
</evidence>
<accession>A0ABR9WI52</accession>
<dbReference type="InterPro" id="IPR016181">
    <property type="entry name" value="Acyl_CoA_acyltransferase"/>
</dbReference>
<dbReference type="InterPro" id="IPR050769">
    <property type="entry name" value="NAT_camello-type"/>
</dbReference>
<evidence type="ECO:0000256" key="1">
    <source>
        <dbReference type="ARBA" id="ARBA00022679"/>
    </source>
</evidence>
<organism evidence="3 4">
    <name type="scientific">Dyadobacter subterraneus</name>
    <dbReference type="NCBI Taxonomy" id="2773304"/>
    <lineage>
        <taxon>Bacteria</taxon>
        <taxon>Pseudomonadati</taxon>
        <taxon>Bacteroidota</taxon>
        <taxon>Cytophagia</taxon>
        <taxon>Cytophagales</taxon>
        <taxon>Spirosomataceae</taxon>
        <taxon>Dyadobacter</taxon>
    </lineage>
</organism>
<evidence type="ECO:0000313" key="3">
    <source>
        <dbReference type="EMBL" id="MBE9465092.1"/>
    </source>
</evidence>
<feature type="domain" description="N-acetyltransferase" evidence="2">
    <location>
        <begin position="9"/>
        <end position="155"/>
    </location>
</feature>
<dbReference type="CDD" id="cd04301">
    <property type="entry name" value="NAT_SF"/>
    <property type="match status" value="1"/>
</dbReference>